<evidence type="ECO:0000313" key="3">
    <source>
        <dbReference type="Proteomes" id="UP001085076"/>
    </source>
</evidence>
<feature type="domain" description="F-box" evidence="1">
    <location>
        <begin position="111"/>
        <end position="144"/>
    </location>
</feature>
<dbReference type="PANTHER" id="PTHR13382">
    <property type="entry name" value="MITOCHONDRIAL ATP SYNTHASE COUPLING FACTOR B"/>
    <property type="match status" value="1"/>
</dbReference>
<dbReference type="Pfam" id="PF12937">
    <property type="entry name" value="F-box-like"/>
    <property type="match status" value="1"/>
</dbReference>
<reference evidence="2" key="1">
    <citation type="submission" date="2021-03" db="EMBL/GenBank/DDBJ databases">
        <authorList>
            <person name="Li Z."/>
            <person name="Yang C."/>
        </authorList>
    </citation>
    <scope>NUCLEOTIDE SEQUENCE</scope>
    <source>
        <strain evidence="2">Dzin_1.0</strain>
        <tissue evidence="2">Leaf</tissue>
    </source>
</reference>
<keyword evidence="3" id="KW-1185">Reference proteome</keyword>
<dbReference type="InterPro" id="IPR032675">
    <property type="entry name" value="LRR_dom_sf"/>
</dbReference>
<dbReference type="Gene3D" id="3.80.10.10">
    <property type="entry name" value="Ribonuclease Inhibitor"/>
    <property type="match status" value="1"/>
</dbReference>
<dbReference type="GO" id="GO:0005737">
    <property type="term" value="C:cytoplasm"/>
    <property type="evidence" value="ECO:0007669"/>
    <property type="project" value="TreeGrafter"/>
</dbReference>
<organism evidence="2 3">
    <name type="scientific">Dioscorea zingiberensis</name>
    <dbReference type="NCBI Taxonomy" id="325984"/>
    <lineage>
        <taxon>Eukaryota</taxon>
        <taxon>Viridiplantae</taxon>
        <taxon>Streptophyta</taxon>
        <taxon>Embryophyta</taxon>
        <taxon>Tracheophyta</taxon>
        <taxon>Spermatophyta</taxon>
        <taxon>Magnoliopsida</taxon>
        <taxon>Liliopsida</taxon>
        <taxon>Dioscoreales</taxon>
        <taxon>Dioscoreaceae</taxon>
        <taxon>Dioscorea</taxon>
    </lineage>
</organism>
<dbReference type="AlphaFoldDB" id="A0A9D5HAG0"/>
<dbReference type="Proteomes" id="UP001085076">
    <property type="component" value="Miscellaneous, Linkage group lg06"/>
</dbReference>
<gene>
    <name evidence="2" type="ORF">J5N97_021997</name>
</gene>
<proteinExistence type="predicted"/>
<comment type="caution">
    <text evidence="2">The sequence shown here is derived from an EMBL/GenBank/DDBJ whole genome shotgun (WGS) entry which is preliminary data.</text>
</comment>
<dbReference type="InterPro" id="IPR036047">
    <property type="entry name" value="F-box-like_dom_sf"/>
</dbReference>
<reference evidence="2" key="2">
    <citation type="journal article" date="2022" name="Hortic Res">
        <title>The genome of Dioscorea zingiberensis sheds light on the biosynthesis, origin and evolution of the medicinally important diosgenin saponins.</title>
        <authorList>
            <person name="Li Y."/>
            <person name="Tan C."/>
            <person name="Li Z."/>
            <person name="Guo J."/>
            <person name="Li S."/>
            <person name="Chen X."/>
            <person name="Wang C."/>
            <person name="Dai X."/>
            <person name="Yang H."/>
            <person name="Song W."/>
            <person name="Hou L."/>
            <person name="Xu J."/>
            <person name="Tong Z."/>
            <person name="Xu A."/>
            <person name="Yuan X."/>
            <person name="Wang W."/>
            <person name="Yang Q."/>
            <person name="Chen L."/>
            <person name="Sun Z."/>
            <person name="Wang K."/>
            <person name="Pan B."/>
            <person name="Chen J."/>
            <person name="Bao Y."/>
            <person name="Liu F."/>
            <person name="Qi X."/>
            <person name="Gang D.R."/>
            <person name="Wen J."/>
            <person name="Li J."/>
        </authorList>
    </citation>
    <scope>NUCLEOTIDE SEQUENCE</scope>
    <source>
        <strain evidence="2">Dzin_1.0</strain>
    </source>
</reference>
<accession>A0A9D5HAG0</accession>
<evidence type="ECO:0000259" key="1">
    <source>
        <dbReference type="Pfam" id="PF12937"/>
    </source>
</evidence>
<dbReference type="SUPFAM" id="SSF52047">
    <property type="entry name" value="RNI-like"/>
    <property type="match status" value="1"/>
</dbReference>
<dbReference type="InterPro" id="IPR050648">
    <property type="entry name" value="F-box_LRR-repeat"/>
</dbReference>
<protein>
    <recommendedName>
        <fullName evidence="1">F-box domain-containing protein</fullName>
    </recommendedName>
</protein>
<dbReference type="SUPFAM" id="SSF81383">
    <property type="entry name" value="F-box domain"/>
    <property type="match status" value="1"/>
</dbReference>
<evidence type="ECO:0000313" key="2">
    <source>
        <dbReference type="EMBL" id="KAJ0969120.1"/>
    </source>
</evidence>
<name>A0A9D5HAG0_9LILI</name>
<dbReference type="OrthoDB" id="10044893at2759"/>
<dbReference type="PANTHER" id="PTHR13382:SF22">
    <property type="entry name" value="F-BOX PROTEIN SKIP14"/>
    <property type="match status" value="1"/>
</dbReference>
<dbReference type="InterPro" id="IPR001810">
    <property type="entry name" value="F-box_dom"/>
</dbReference>
<sequence>MAMNFAPYSLFPAGGDDAFPPGMVEMDSEAERDQYWSDWEMRDDGDVDEVDFLPADPFGMENFTAAIAGWMEDLEGDGLFAGLEYLLDRPAFRCSESGGEFAPHDGLLLSLGYLGVGDLLSVERVSRSLRTAVRDDPLLWRCIHVESPLSEKITDDDLVRLTDRARGSLECLSLVECSRITDDGLKRVLQSNHKLTKLSIPGCVRLTIDGLINNLKTFTSLGAMGIKCLRLGRLFSITTEQFEELKWLLRAEAEHFQRHKNHKPQYYHYGRSALPIDDERPIDIELCPRCQKLKLVYDCSMDNCQGGGFDECRACEVCIPRCVQCGRCIINCIYMETFSLSYVCSGCWESHPQFESTLEVEEDGI</sequence>
<dbReference type="EMBL" id="JAGGNH010000006">
    <property type="protein sequence ID" value="KAJ0969120.1"/>
    <property type="molecule type" value="Genomic_DNA"/>
</dbReference>